<accession>A0A1Q3BMV8</accession>
<protein>
    <submittedName>
        <fullName evidence="1">Uncharacterized protein</fullName>
    </submittedName>
</protein>
<dbReference type="InParanoid" id="A0A1Q3BMV8"/>
<proteinExistence type="predicted"/>
<keyword evidence="2" id="KW-1185">Reference proteome</keyword>
<dbReference type="EMBL" id="BDDD01000718">
    <property type="protein sequence ID" value="GAV69361.1"/>
    <property type="molecule type" value="Genomic_DNA"/>
</dbReference>
<dbReference type="PANTHER" id="PTHR33240:SF8">
    <property type="entry name" value="OS03G0439900 PROTEIN"/>
    <property type="match status" value="1"/>
</dbReference>
<dbReference type="AlphaFoldDB" id="A0A1Q3BMV8"/>
<dbReference type="Proteomes" id="UP000187406">
    <property type="component" value="Unassembled WGS sequence"/>
</dbReference>
<comment type="caution">
    <text evidence="1">The sequence shown here is derived from an EMBL/GenBank/DDBJ whole genome shotgun (WGS) entry which is preliminary data.</text>
</comment>
<organism evidence="1 2">
    <name type="scientific">Cephalotus follicularis</name>
    <name type="common">Albany pitcher plant</name>
    <dbReference type="NCBI Taxonomy" id="3775"/>
    <lineage>
        <taxon>Eukaryota</taxon>
        <taxon>Viridiplantae</taxon>
        <taxon>Streptophyta</taxon>
        <taxon>Embryophyta</taxon>
        <taxon>Tracheophyta</taxon>
        <taxon>Spermatophyta</taxon>
        <taxon>Magnoliopsida</taxon>
        <taxon>eudicotyledons</taxon>
        <taxon>Gunneridae</taxon>
        <taxon>Pentapetalae</taxon>
        <taxon>rosids</taxon>
        <taxon>fabids</taxon>
        <taxon>Oxalidales</taxon>
        <taxon>Cephalotaceae</taxon>
        <taxon>Cephalotus</taxon>
    </lineage>
</organism>
<evidence type="ECO:0000313" key="1">
    <source>
        <dbReference type="EMBL" id="GAV69361.1"/>
    </source>
</evidence>
<evidence type="ECO:0000313" key="2">
    <source>
        <dbReference type="Proteomes" id="UP000187406"/>
    </source>
</evidence>
<name>A0A1Q3BMV8_CEPFO</name>
<dbReference type="OrthoDB" id="1746852at2759"/>
<gene>
    <name evidence="1" type="ORF">CFOL_v3_12862</name>
</gene>
<sequence>MATHADPVVEEVNVDLFIVKRILVYQGCSADVLYKHAFDQHKISKDRLKPVKTPLIDFSREVVYLKGEITVPVIIGEAPRYTLVNVTFIVVDMPSPYNVILLQPCLNIFGTMA</sequence>
<dbReference type="PANTHER" id="PTHR33240">
    <property type="entry name" value="OS08G0508500 PROTEIN"/>
    <property type="match status" value="1"/>
</dbReference>
<reference evidence="2" key="1">
    <citation type="submission" date="2016-04" db="EMBL/GenBank/DDBJ databases">
        <title>Cephalotus genome sequencing.</title>
        <authorList>
            <person name="Fukushima K."/>
            <person name="Hasebe M."/>
            <person name="Fang X."/>
        </authorList>
    </citation>
    <scope>NUCLEOTIDE SEQUENCE [LARGE SCALE GENOMIC DNA]</scope>
    <source>
        <strain evidence="2">cv. St1</strain>
    </source>
</reference>